<organism evidence="3 4">
    <name type="scientific">Chlamydomonas incerta</name>
    <dbReference type="NCBI Taxonomy" id="51695"/>
    <lineage>
        <taxon>Eukaryota</taxon>
        <taxon>Viridiplantae</taxon>
        <taxon>Chlorophyta</taxon>
        <taxon>core chlorophytes</taxon>
        <taxon>Chlorophyceae</taxon>
        <taxon>CS clade</taxon>
        <taxon>Chlamydomonadales</taxon>
        <taxon>Chlamydomonadaceae</taxon>
        <taxon>Chlamydomonas</taxon>
    </lineage>
</organism>
<reference evidence="3" key="1">
    <citation type="journal article" date="2020" name="bioRxiv">
        <title>Comparative genomics of Chlamydomonas.</title>
        <authorList>
            <person name="Craig R.J."/>
            <person name="Hasan A.R."/>
            <person name="Ness R.W."/>
            <person name="Keightley P.D."/>
        </authorList>
    </citation>
    <scope>NUCLEOTIDE SEQUENCE</scope>
    <source>
        <strain evidence="3">SAG 7.73</strain>
    </source>
</reference>
<dbReference type="EMBL" id="JAEHOC010000167">
    <property type="protein sequence ID" value="KAG2422182.1"/>
    <property type="molecule type" value="Genomic_DNA"/>
</dbReference>
<evidence type="ECO:0000313" key="3">
    <source>
        <dbReference type="EMBL" id="KAG2422266.1"/>
    </source>
</evidence>
<sequence length="94" mass="10012">MLVATTKDVHIASAGRSGALLPCVRLFRAVNGARARPGYVVTPWIVESRKWVLAVVNLRNAAGAPLVPAVVFLDPCRAEVGGKRGAWTQLAGRH</sequence>
<gene>
    <name evidence="3" type="ORF">HXX76_016166</name>
    <name evidence="2" type="ORF">HXX76_016221</name>
    <name evidence="1" type="ORF">HXX76_016231</name>
</gene>
<dbReference type="Proteomes" id="UP000650467">
    <property type="component" value="Unassembled WGS sequence"/>
</dbReference>
<protein>
    <submittedName>
        <fullName evidence="3">Uncharacterized protein</fullName>
    </submittedName>
</protein>
<accession>A0A835SAZ2</accession>
<dbReference type="EMBL" id="JAEHOC010000130">
    <property type="protein sequence ID" value="KAG2422266.1"/>
    <property type="molecule type" value="Genomic_DNA"/>
</dbReference>
<keyword evidence="4" id="KW-1185">Reference proteome</keyword>
<dbReference type="AlphaFoldDB" id="A0A835SAZ2"/>
<dbReference type="EMBL" id="JAEHOC010000164">
    <property type="protein sequence ID" value="KAG2422190.1"/>
    <property type="molecule type" value="Genomic_DNA"/>
</dbReference>
<comment type="caution">
    <text evidence="3">The sequence shown here is derived from an EMBL/GenBank/DDBJ whole genome shotgun (WGS) entry which is preliminary data.</text>
</comment>
<proteinExistence type="predicted"/>
<name>A0A835SAZ2_CHLIN</name>
<evidence type="ECO:0000313" key="4">
    <source>
        <dbReference type="Proteomes" id="UP000650467"/>
    </source>
</evidence>
<evidence type="ECO:0000313" key="1">
    <source>
        <dbReference type="EMBL" id="KAG2422182.1"/>
    </source>
</evidence>
<evidence type="ECO:0000313" key="2">
    <source>
        <dbReference type="EMBL" id="KAG2422190.1"/>
    </source>
</evidence>